<accession>A0A8S1CNA4</accession>
<gene>
    <name evidence="1" type="ORF">CLODIP_2_CD08304</name>
</gene>
<keyword evidence="2" id="KW-1185">Reference proteome</keyword>
<dbReference type="Proteomes" id="UP000494165">
    <property type="component" value="Unassembled WGS sequence"/>
</dbReference>
<dbReference type="AlphaFoldDB" id="A0A8S1CNA4"/>
<organism evidence="1 2">
    <name type="scientific">Cloeon dipterum</name>
    <dbReference type="NCBI Taxonomy" id="197152"/>
    <lineage>
        <taxon>Eukaryota</taxon>
        <taxon>Metazoa</taxon>
        <taxon>Ecdysozoa</taxon>
        <taxon>Arthropoda</taxon>
        <taxon>Hexapoda</taxon>
        <taxon>Insecta</taxon>
        <taxon>Pterygota</taxon>
        <taxon>Palaeoptera</taxon>
        <taxon>Ephemeroptera</taxon>
        <taxon>Pisciforma</taxon>
        <taxon>Baetidae</taxon>
        <taxon>Cloeon</taxon>
    </lineage>
</organism>
<protein>
    <submittedName>
        <fullName evidence="1">Uncharacterized protein</fullName>
    </submittedName>
</protein>
<dbReference type="EMBL" id="CADEPI010000056">
    <property type="protein sequence ID" value="CAB3370884.1"/>
    <property type="molecule type" value="Genomic_DNA"/>
</dbReference>
<comment type="caution">
    <text evidence="1">The sequence shown here is derived from an EMBL/GenBank/DDBJ whole genome shotgun (WGS) entry which is preliminary data.</text>
</comment>
<evidence type="ECO:0000313" key="2">
    <source>
        <dbReference type="Proteomes" id="UP000494165"/>
    </source>
</evidence>
<reference evidence="1 2" key="1">
    <citation type="submission" date="2020-04" db="EMBL/GenBank/DDBJ databases">
        <authorList>
            <person name="Alioto T."/>
            <person name="Alioto T."/>
            <person name="Gomez Garrido J."/>
        </authorList>
    </citation>
    <scope>NUCLEOTIDE SEQUENCE [LARGE SCALE GENOMIC DNA]</scope>
</reference>
<name>A0A8S1CNA4_9INSE</name>
<sequence length="91" mass="10678">MRFPPYSRSIRKKDWLAVPNYPPEIYLTDRLACYNSGRHMKSQNRLSSEGYLNSMKIQTKGMHLELTKFTTTFTRSQQGAKNVVFLLYVRA</sequence>
<proteinExistence type="predicted"/>
<evidence type="ECO:0000313" key="1">
    <source>
        <dbReference type="EMBL" id="CAB3370884.1"/>
    </source>
</evidence>